<dbReference type="AlphaFoldDB" id="A0A8K1CFI8"/>
<protein>
    <recommendedName>
        <fullName evidence="3">Temptin Cys/Cys disulfide domain-containing protein</fullName>
    </recommendedName>
</protein>
<evidence type="ECO:0000313" key="4">
    <source>
        <dbReference type="EMBL" id="TMW62088.1"/>
    </source>
</evidence>
<name>A0A8K1CFI8_PYTOL</name>
<comment type="caution">
    <text evidence="4">The sequence shown here is derived from an EMBL/GenBank/DDBJ whole genome shotgun (WGS) entry which is preliminary data.</text>
</comment>
<dbReference type="Proteomes" id="UP000794436">
    <property type="component" value="Unassembled WGS sequence"/>
</dbReference>
<dbReference type="InterPro" id="IPR057626">
    <property type="entry name" value="S-S_Temptin"/>
</dbReference>
<feature type="compositionally biased region" description="Low complexity" evidence="1">
    <location>
        <begin position="122"/>
        <end position="138"/>
    </location>
</feature>
<evidence type="ECO:0000256" key="1">
    <source>
        <dbReference type="SAM" id="MobiDB-lite"/>
    </source>
</evidence>
<organism evidence="4 5">
    <name type="scientific">Pythium oligandrum</name>
    <name type="common">Mycoparasitic fungus</name>
    <dbReference type="NCBI Taxonomy" id="41045"/>
    <lineage>
        <taxon>Eukaryota</taxon>
        <taxon>Sar</taxon>
        <taxon>Stramenopiles</taxon>
        <taxon>Oomycota</taxon>
        <taxon>Peronosporomycetes</taxon>
        <taxon>Pythiales</taxon>
        <taxon>Pythiaceae</taxon>
        <taxon>Pythium</taxon>
    </lineage>
</organism>
<evidence type="ECO:0000256" key="2">
    <source>
        <dbReference type="SAM" id="SignalP"/>
    </source>
</evidence>
<keyword evidence="2" id="KW-0732">Signal</keyword>
<feature type="chain" id="PRO_5035426064" description="Temptin Cys/Cys disulfide domain-containing protein" evidence="2">
    <location>
        <begin position="20"/>
        <end position="229"/>
    </location>
</feature>
<dbReference type="Pfam" id="PF24784">
    <property type="entry name" value="Temptin_C"/>
    <property type="match status" value="1"/>
</dbReference>
<feature type="signal peptide" evidence="2">
    <location>
        <begin position="1"/>
        <end position="19"/>
    </location>
</feature>
<dbReference type="OrthoDB" id="166578at2759"/>
<feature type="region of interest" description="Disordered" evidence="1">
    <location>
        <begin position="92"/>
        <end position="167"/>
    </location>
</feature>
<feature type="region of interest" description="Disordered" evidence="1">
    <location>
        <begin position="190"/>
        <end position="229"/>
    </location>
</feature>
<evidence type="ECO:0000313" key="5">
    <source>
        <dbReference type="Proteomes" id="UP000794436"/>
    </source>
</evidence>
<evidence type="ECO:0000259" key="3">
    <source>
        <dbReference type="Pfam" id="PF24784"/>
    </source>
</evidence>
<gene>
    <name evidence="4" type="ORF">Poli38472_009581</name>
</gene>
<feature type="compositionally biased region" description="Low complexity" evidence="1">
    <location>
        <begin position="148"/>
        <end position="167"/>
    </location>
</feature>
<dbReference type="PANTHER" id="PTHR34737:SF2">
    <property type="entry name" value="EF-HAND DOMAIN-CONTAINING PROTEIN"/>
    <property type="match status" value="1"/>
</dbReference>
<dbReference type="EMBL" id="SPLM01000074">
    <property type="protein sequence ID" value="TMW62088.1"/>
    <property type="molecule type" value="Genomic_DNA"/>
</dbReference>
<dbReference type="PANTHER" id="PTHR34737">
    <property type="entry name" value="EF-HAND DOMAIN-CONTAINING PROTEIN"/>
    <property type="match status" value="1"/>
</dbReference>
<reference evidence="4" key="1">
    <citation type="submission" date="2019-03" db="EMBL/GenBank/DDBJ databases">
        <title>Long read genome sequence of the mycoparasitic Pythium oligandrum ATCC 38472 isolated from sugarbeet rhizosphere.</title>
        <authorList>
            <person name="Gaulin E."/>
        </authorList>
    </citation>
    <scope>NUCLEOTIDE SEQUENCE</scope>
    <source>
        <strain evidence="4">ATCC 38472_TT</strain>
    </source>
</reference>
<accession>A0A8K1CFI8</accession>
<proteinExistence type="predicted"/>
<sequence>MKCIAAISTVAALVASTDAMASFSSKFPNGDILFEQALGHTADMKLTEFGTAFKAAGKEWTKAFCEAKFPGTQITNGAAFGDPCCTWKSGPAPQKVTKWSGKPTEGKECASKGGAGAGAGASTGAASKAPAAATPAAGVEDDYSDDLAPTPASTPAPATTKAPAVAPTPAAISDDIKLDPVVPVVAPAVVADSALSTTDTTSASLSSSGNSTSTSEKDDCTVEDEEEDY</sequence>
<keyword evidence="5" id="KW-1185">Reference proteome</keyword>
<feature type="compositionally biased region" description="Low complexity" evidence="1">
    <location>
        <begin position="190"/>
        <end position="214"/>
    </location>
</feature>
<dbReference type="InterPro" id="IPR055313">
    <property type="entry name" value="Temptin-like"/>
</dbReference>
<feature type="domain" description="Temptin Cys/Cys disulfide" evidence="3">
    <location>
        <begin position="18"/>
        <end position="100"/>
    </location>
</feature>